<organism evidence="5 6">
    <name type="scientific">Dysgonomonas gadei ATCC BAA-286</name>
    <dbReference type="NCBI Taxonomy" id="742766"/>
    <lineage>
        <taxon>Bacteria</taxon>
        <taxon>Pseudomonadati</taxon>
        <taxon>Bacteroidota</taxon>
        <taxon>Bacteroidia</taxon>
        <taxon>Bacteroidales</taxon>
        <taxon>Dysgonomonadaceae</taxon>
        <taxon>Dysgonomonas</taxon>
    </lineage>
</organism>
<dbReference type="Pfam" id="PF12833">
    <property type="entry name" value="HTH_18"/>
    <property type="match status" value="1"/>
</dbReference>
<dbReference type="SUPFAM" id="SSF46689">
    <property type="entry name" value="Homeodomain-like"/>
    <property type="match status" value="2"/>
</dbReference>
<dbReference type="PANTHER" id="PTHR43280:SF28">
    <property type="entry name" value="HTH-TYPE TRANSCRIPTIONAL ACTIVATOR RHAS"/>
    <property type="match status" value="1"/>
</dbReference>
<dbReference type="eggNOG" id="COG4977">
    <property type="taxonomic scope" value="Bacteria"/>
</dbReference>
<dbReference type="Gene3D" id="2.60.120.10">
    <property type="entry name" value="Jelly Rolls"/>
    <property type="match status" value="1"/>
</dbReference>
<dbReference type="SUPFAM" id="SSF51215">
    <property type="entry name" value="Regulatory protein AraC"/>
    <property type="match status" value="1"/>
</dbReference>
<dbReference type="HOGENOM" id="CLU_000445_88_6_10"/>
<dbReference type="OrthoDB" id="1007602at2"/>
<dbReference type="InterPro" id="IPR037923">
    <property type="entry name" value="HTH-like"/>
</dbReference>
<sequence length="295" mass="34518">MYDIGDNLDFILLNIGYSELNANWNWKNIYSPFARIYYVKEGEARTKIGGKLYTLKPGHIYLTPPFTLHNDECDGYFSLYYIHFYERAMNKESVFDKYDFPVGIKAESLDLLLTERLLKINPERHLSNIDPELYDNLPNFSQYIADNNKIPRHSIIETQGILYQLIAKFFATAKVKSDNKDSRITSGLKYIHENTDKDISIDQLADIACITKDHFIRIFKKEMECTPLKYINLKKIEKAQLLLLTTDISIRDIALELAMDNISYFNRMFKLHIGKTPTEYRAEYNKQQTFVNIGD</sequence>
<dbReference type="InterPro" id="IPR014710">
    <property type="entry name" value="RmlC-like_jellyroll"/>
</dbReference>
<dbReference type="PANTHER" id="PTHR43280">
    <property type="entry name" value="ARAC-FAMILY TRANSCRIPTIONAL REGULATOR"/>
    <property type="match status" value="1"/>
</dbReference>
<dbReference type="GO" id="GO:0043565">
    <property type="term" value="F:sequence-specific DNA binding"/>
    <property type="evidence" value="ECO:0007669"/>
    <property type="project" value="InterPro"/>
</dbReference>
<feature type="domain" description="HTH araC/xylS-type" evidence="4">
    <location>
        <begin position="185"/>
        <end position="283"/>
    </location>
</feature>
<dbReference type="InterPro" id="IPR018060">
    <property type="entry name" value="HTH_AraC"/>
</dbReference>
<dbReference type="Gene3D" id="1.10.10.60">
    <property type="entry name" value="Homeodomain-like"/>
    <property type="match status" value="2"/>
</dbReference>
<evidence type="ECO:0000313" key="5">
    <source>
        <dbReference type="EMBL" id="EGK00262.1"/>
    </source>
</evidence>
<dbReference type="AlphaFoldDB" id="F5J206"/>
<dbReference type="SMART" id="SM00342">
    <property type="entry name" value="HTH_ARAC"/>
    <property type="match status" value="1"/>
</dbReference>
<evidence type="ECO:0000259" key="4">
    <source>
        <dbReference type="PROSITE" id="PS01124"/>
    </source>
</evidence>
<evidence type="ECO:0000256" key="2">
    <source>
        <dbReference type="ARBA" id="ARBA00023125"/>
    </source>
</evidence>
<comment type="caution">
    <text evidence="5">The sequence shown here is derived from an EMBL/GenBank/DDBJ whole genome shotgun (WGS) entry which is preliminary data.</text>
</comment>
<dbReference type="GO" id="GO:0003700">
    <property type="term" value="F:DNA-binding transcription factor activity"/>
    <property type="evidence" value="ECO:0007669"/>
    <property type="project" value="InterPro"/>
</dbReference>
<keyword evidence="2" id="KW-0238">DNA-binding</keyword>
<keyword evidence="1" id="KW-0805">Transcription regulation</keyword>
<dbReference type="RefSeq" id="WP_006800934.1">
    <property type="nucleotide sequence ID" value="NZ_GL891988.1"/>
</dbReference>
<evidence type="ECO:0000256" key="3">
    <source>
        <dbReference type="ARBA" id="ARBA00023163"/>
    </source>
</evidence>
<dbReference type="Pfam" id="PF02311">
    <property type="entry name" value="AraC_binding"/>
    <property type="match status" value="1"/>
</dbReference>
<dbReference type="Proteomes" id="UP000004913">
    <property type="component" value="Unassembled WGS sequence"/>
</dbReference>
<dbReference type="EMBL" id="ADLV01000039">
    <property type="protein sequence ID" value="EGK00262.1"/>
    <property type="molecule type" value="Genomic_DNA"/>
</dbReference>
<evidence type="ECO:0000313" key="6">
    <source>
        <dbReference type="Proteomes" id="UP000004913"/>
    </source>
</evidence>
<proteinExistence type="predicted"/>
<dbReference type="InterPro" id="IPR003313">
    <property type="entry name" value="AraC-bd"/>
</dbReference>
<dbReference type="InterPro" id="IPR018062">
    <property type="entry name" value="HTH_AraC-typ_CS"/>
</dbReference>
<dbReference type="InterPro" id="IPR009057">
    <property type="entry name" value="Homeodomain-like_sf"/>
</dbReference>
<gene>
    <name evidence="5" type="ORF">HMPREF9455_03401</name>
</gene>
<name>F5J206_9BACT</name>
<dbReference type="STRING" id="742766.HMPREF9455_03401"/>
<keyword evidence="3" id="KW-0804">Transcription</keyword>
<protein>
    <recommendedName>
        <fullName evidence="4">HTH araC/xylS-type domain-containing protein</fullName>
    </recommendedName>
</protein>
<dbReference type="PROSITE" id="PS00041">
    <property type="entry name" value="HTH_ARAC_FAMILY_1"/>
    <property type="match status" value="1"/>
</dbReference>
<evidence type="ECO:0000256" key="1">
    <source>
        <dbReference type="ARBA" id="ARBA00023015"/>
    </source>
</evidence>
<accession>F5J206</accession>
<keyword evidence="6" id="KW-1185">Reference proteome</keyword>
<dbReference type="PROSITE" id="PS01124">
    <property type="entry name" value="HTH_ARAC_FAMILY_2"/>
    <property type="match status" value="1"/>
</dbReference>
<reference evidence="5 6" key="1">
    <citation type="submission" date="2011-04" db="EMBL/GenBank/DDBJ databases">
        <title>The Genome Sequence of Dysgonomonas gadei ATCC BAA-286.</title>
        <authorList>
            <consortium name="The Broad Institute Genome Sequencing Platform"/>
            <person name="Earl A."/>
            <person name="Ward D."/>
            <person name="Feldgarden M."/>
            <person name="Gevers D."/>
            <person name="Pudlo N."/>
            <person name="Martens E."/>
            <person name="Allen-Vercoe E."/>
            <person name="Young S.K."/>
            <person name="Zeng Q."/>
            <person name="Gargeya S."/>
            <person name="Fitzgerald M."/>
            <person name="Haas B."/>
            <person name="Abouelleil A."/>
            <person name="Alvarado L."/>
            <person name="Arachchi H.M."/>
            <person name="Berlin A."/>
            <person name="Brown A."/>
            <person name="Chapman S.B."/>
            <person name="Chen Z."/>
            <person name="Dunbar C."/>
            <person name="Freedman E."/>
            <person name="Gearin G."/>
            <person name="Gellesch M."/>
            <person name="Goldberg J."/>
            <person name="Griggs A."/>
            <person name="Gujja S."/>
            <person name="Heiman D."/>
            <person name="Howarth C."/>
            <person name="Larson L."/>
            <person name="Lui A."/>
            <person name="MacDonald P.J.P."/>
            <person name="Mehta T."/>
            <person name="Montmayeur A."/>
            <person name="Murphy C."/>
            <person name="Neiman D."/>
            <person name="Pearson M."/>
            <person name="Priest M."/>
            <person name="Roberts A."/>
            <person name="Saif S."/>
            <person name="Shea T."/>
            <person name="Shenoy N."/>
            <person name="Sisk P."/>
            <person name="Stolte C."/>
            <person name="Sykes S."/>
            <person name="Yandava C."/>
            <person name="Wortman J."/>
            <person name="Nusbaum C."/>
            <person name="Birren B."/>
        </authorList>
    </citation>
    <scope>NUCLEOTIDE SEQUENCE [LARGE SCALE GENOMIC DNA]</scope>
    <source>
        <strain evidence="5 6">ATCC BAA-286</strain>
    </source>
</reference>